<evidence type="ECO:0000256" key="8">
    <source>
        <dbReference type="HAMAP-Rule" id="MF_00087"/>
    </source>
</evidence>
<dbReference type="GeneID" id="32687225"/>
<organism evidence="18 19">
    <name type="scientific">Gordonia terrae</name>
    <dbReference type="NCBI Taxonomy" id="2055"/>
    <lineage>
        <taxon>Bacteria</taxon>
        <taxon>Bacillati</taxon>
        <taxon>Actinomycetota</taxon>
        <taxon>Actinomycetes</taxon>
        <taxon>Mycobacteriales</taxon>
        <taxon>Gordoniaceae</taxon>
        <taxon>Gordonia</taxon>
    </lineage>
</organism>
<evidence type="ECO:0000256" key="1">
    <source>
        <dbReference type="ARBA" id="ARBA00005059"/>
    </source>
</evidence>
<evidence type="ECO:0000256" key="13">
    <source>
        <dbReference type="RuleBase" id="RU000584"/>
    </source>
</evidence>
<keyword evidence="6 8" id="KW-0627">Porphyrin biosynthesis</keyword>
<dbReference type="NCBIfam" id="TIGR01035">
    <property type="entry name" value="hemA"/>
    <property type="match status" value="1"/>
</dbReference>
<feature type="site" description="Important for activity" evidence="8 12">
    <location>
        <position position="99"/>
    </location>
</feature>
<protein>
    <recommendedName>
        <fullName evidence="3 8">Glutamyl-tRNA reductase</fullName>
        <shortName evidence="8">GluTR</shortName>
        <ecNumber evidence="3 8">1.2.1.70</ecNumber>
    </recommendedName>
</protein>
<dbReference type="Pfam" id="PF01488">
    <property type="entry name" value="Shikimate_DH"/>
    <property type="match status" value="1"/>
</dbReference>
<dbReference type="PANTHER" id="PTHR43013:SF1">
    <property type="entry name" value="GLUTAMYL-TRNA REDUCTASE"/>
    <property type="match status" value="1"/>
</dbReference>
<feature type="region of interest" description="Disordered" evidence="14">
    <location>
        <begin position="454"/>
        <end position="474"/>
    </location>
</feature>
<dbReference type="InterPro" id="IPR036453">
    <property type="entry name" value="GluRdtase_dimer_dom_sf"/>
</dbReference>
<sequence>MSVLLFGVSHRSAPVEVLERLAVSDHDRPKLIDELLSSRAISEAMLVSTCNRVEIYAVVDAFHPALEAVGAVLGDHSGMTVNEMTRHAYVRYSEAAVEHLFTVAAGLDSLVVGEQQILGQIRNAYLSADANDSAGRVLHELAQQALRVGKRVHTETGIDRAGASVVSVALHRAKALLTDPATGAHRLRRAVVVGAGAMGGLATAQLAREGVTEMVVVNRTVDKADHLAGNIAANHGIDVRGVGLDDLPAAMATADVVVTCTGAIGAVVGVGSVHEALASRARARAGNGVSGRRLAGNAAAPLVICDLGLPRNVDPAAARLPGVHIVDIEGLRGDSETQAAENDTLAARSIVASELADYLTHQRQAEVTPTVAALRQRAADVVEAEILRLETRLPDLEGAQRDEVAKTVRRVVDKLLHAPTVRVKQLASTPNGDHYAEALRELFELKPGAAEAVSAPDHIGGLPAGDAAGELGDR</sequence>
<comment type="domain">
    <text evidence="8">Possesses an unusual extended V-shaped dimeric structure with each monomer consisting of three distinct domains arranged along a curved 'spinal' alpha-helix. The N-terminal catalytic domain specifically recognizes the glutamate moiety of the substrate. The second domain is the NADPH-binding domain, and the third C-terminal domain is responsible for dimerization.</text>
</comment>
<evidence type="ECO:0000313" key="19">
    <source>
        <dbReference type="Proteomes" id="UP000247118"/>
    </source>
</evidence>
<evidence type="ECO:0000256" key="3">
    <source>
        <dbReference type="ARBA" id="ARBA00012970"/>
    </source>
</evidence>
<evidence type="ECO:0000259" key="15">
    <source>
        <dbReference type="Pfam" id="PF00745"/>
    </source>
</evidence>
<evidence type="ECO:0000256" key="11">
    <source>
        <dbReference type="PIRSR" id="PIRSR000445-3"/>
    </source>
</evidence>
<reference evidence="18 19" key="1">
    <citation type="submission" date="2018-05" db="EMBL/GenBank/DDBJ databases">
        <title>Complete genome sequence of Gordonia terrae NRRL B-16283.</title>
        <authorList>
            <person name="Garlena R.A."/>
            <person name="Russell D.A."/>
            <person name="Hatfull G.F."/>
        </authorList>
    </citation>
    <scope>NUCLEOTIDE SEQUENCE [LARGE SCALE GENOMIC DNA]</scope>
    <source>
        <strain evidence="18 19">NRRL B-16283</strain>
    </source>
</reference>
<dbReference type="PROSITE" id="PS00747">
    <property type="entry name" value="GLUTR"/>
    <property type="match status" value="1"/>
</dbReference>
<accession>A0AAD0NYL5</accession>
<evidence type="ECO:0000256" key="4">
    <source>
        <dbReference type="ARBA" id="ARBA00022857"/>
    </source>
</evidence>
<comment type="miscellaneous">
    <text evidence="8">During catalysis, the active site Cys acts as a nucleophile attacking the alpha-carbonyl group of tRNA-bound glutamate with the formation of a thioester intermediate between enzyme and glutamate, and the concomitant release of tRNA(Glu). The thioester intermediate is finally reduced by direct hydride transfer from NADPH, to form the product GSA.</text>
</comment>
<comment type="subunit">
    <text evidence="8">Homodimer.</text>
</comment>
<feature type="binding site" evidence="8 10">
    <location>
        <position position="120"/>
    </location>
    <ligand>
        <name>substrate</name>
    </ligand>
</feature>
<dbReference type="InterPro" id="IPR018214">
    <property type="entry name" value="GluRdtase_CS"/>
</dbReference>
<feature type="domain" description="Glutamyl-tRNA reductase N-terminal" evidence="17">
    <location>
        <begin position="7"/>
        <end position="156"/>
    </location>
</feature>
<evidence type="ECO:0000256" key="9">
    <source>
        <dbReference type="PIRSR" id="PIRSR000445-1"/>
    </source>
</evidence>
<evidence type="ECO:0000256" key="5">
    <source>
        <dbReference type="ARBA" id="ARBA00023002"/>
    </source>
</evidence>
<dbReference type="Proteomes" id="UP000247118">
    <property type="component" value="Chromosome"/>
</dbReference>
<dbReference type="Gene3D" id="3.40.50.720">
    <property type="entry name" value="NAD(P)-binding Rossmann-like Domain"/>
    <property type="match status" value="1"/>
</dbReference>
<dbReference type="GO" id="GO:0019353">
    <property type="term" value="P:protoporphyrinogen IX biosynthetic process from glutamate"/>
    <property type="evidence" value="ECO:0007669"/>
    <property type="project" value="TreeGrafter"/>
</dbReference>
<feature type="binding site" evidence="8 10">
    <location>
        <begin position="114"/>
        <end position="116"/>
    </location>
    <ligand>
        <name>substrate</name>
    </ligand>
</feature>
<proteinExistence type="inferred from homology"/>
<dbReference type="InterPro" id="IPR015895">
    <property type="entry name" value="4pyrrol_synth_GluRdtase_N"/>
</dbReference>
<name>A0AAD0NYL5_9ACTN</name>
<dbReference type="SUPFAM" id="SSF51735">
    <property type="entry name" value="NAD(P)-binding Rossmann-fold domains"/>
    <property type="match status" value="1"/>
</dbReference>
<evidence type="ECO:0000256" key="14">
    <source>
        <dbReference type="SAM" id="MobiDB-lite"/>
    </source>
</evidence>
<dbReference type="KEGG" id="gta:BCM27_05590"/>
<dbReference type="GO" id="GO:0008883">
    <property type="term" value="F:glutamyl-tRNA reductase activity"/>
    <property type="evidence" value="ECO:0007669"/>
    <property type="project" value="UniProtKB-UniRule"/>
</dbReference>
<evidence type="ECO:0000259" key="17">
    <source>
        <dbReference type="Pfam" id="PF05201"/>
    </source>
</evidence>
<dbReference type="Gene3D" id="3.30.460.30">
    <property type="entry name" value="Glutamyl-tRNA reductase, N-terminal domain"/>
    <property type="match status" value="1"/>
</dbReference>
<dbReference type="AlphaFoldDB" id="A0AAD0NYL5"/>
<evidence type="ECO:0000256" key="12">
    <source>
        <dbReference type="PIRSR" id="PIRSR000445-4"/>
    </source>
</evidence>
<comment type="catalytic activity">
    <reaction evidence="7 8 13">
        <text>(S)-4-amino-5-oxopentanoate + tRNA(Glu) + NADP(+) = L-glutamyl-tRNA(Glu) + NADPH + H(+)</text>
        <dbReference type="Rhea" id="RHEA:12344"/>
        <dbReference type="Rhea" id="RHEA-COMP:9663"/>
        <dbReference type="Rhea" id="RHEA-COMP:9680"/>
        <dbReference type="ChEBI" id="CHEBI:15378"/>
        <dbReference type="ChEBI" id="CHEBI:57501"/>
        <dbReference type="ChEBI" id="CHEBI:57783"/>
        <dbReference type="ChEBI" id="CHEBI:58349"/>
        <dbReference type="ChEBI" id="CHEBI:78442"/>
        <dbReference type="ChEBI" id="CHEBI:78520"/>
        <dbReference type="EC" id="1.2.1.70"/>
    </reaction>
</comment>
<feature type="binding site" evidence="8 10">
    <location>
        <begin position="49"/>
        <end position="52"/>
    </location>
    <ligand>
        <name>substrate</name>
    </ligand>
</feature>
<comment type="similarity">
    <text evidence="2 8 13">Belongs to the glutamyl-tRNA reductase family.</text>
</comment>
<keyword evidence="4 8" id="KW-0521">NADP</keyword>
<dbReference type="EC" id="1.2.1.70" evidence="3 8"/>
<dbReference type="InterPro" id="IPR006151">
    <property type="entry name" value="Shikm_DH/Glu-tRNA_Rdtase"/>
</dbReference>
<dbReference type="SUPFAM" id="SSF69075">
    <property type="entry name" value="Glutamyl tRNA-reductase dimerization domain"/>
    <property type="match status" value="1"/>
</dbReference>
<dbReference type="RefSeq" id="WP_004019954.1">
    <property type="nucleotide sequence ID" value="NZ_CABEIC010000002.1"/>
</dbReference>
<feature type="binding site" evidence="8 11">
    <location>
        <begin position="194"/>
        <end position="199"/>
    </location>
    <ligand>
        <name>NADP(+)</name>
        <dbReference type="ChEBI" id="CHEBI:58349"/>
    </ligand>
</feature>
<feature type="active site" description="Nucleophile" evidence="8 9">
    <location>
        <position position="50"/>
    </location>
</feature>
<dbReference type="InterPro" id="IPR000343">
    <property type="entry name" value="4pyrrol_synth_GluRdtase"/>
</dbReference>
<evidence type="ECO:0000256" key="10">
    <source>
        <dbReference type="PIRSR" id="PIRSR000445-2"/>
    </source>
</evidence>
<evidence type="ECO:0000313" key="18">
    <source>
        <dbReference type="EMBL" id="AWO83094.1"/>
    </source>
</evidence>
<dbReference type="PIRSF" id="PIRSF000445">
    <property type="entry name" value="4pyrrol_synth_GluRdtase"/>
    <property type="match status" value="1"/>
</dbReference>
<gene>
    <name evidence="8" type="primary">hemA</name>
    <name evidence="18" type="ORF">DLJ61_05640</name>
</gene>
<dbReference type="CDD" id="cd05213">
    <property type="entry name" value="NAD_bind_Glutamyl_tRNA_reduct"/>
    <property type="match status" value="1"/>
</dbReference>
<dbReference type="PANTHER" id="PTHR43013">
    <property type="entry name" value="GLUTAMYL-TRNA REDUCTASE"/>
    <property type="match status" value="1"/>
</dbReference>
<feature type="domain" description="Tetrapyrrole biosynthesis glutamyl-tRNA reductase dimerisation" evidence="15">
    <location>
        <begin position="347"/>
        <end position="445"/>
    </location>
</feature>
<feature type="domain" description="Quinate/shikimate 5-dehydrogenase/glutamyl-tRNA reductase" evidence="16">
    <location>
        <begin position="187"/>
        <end position="281"/>
    </location>
</feature>
<dbReference type="Pfam" id="PF00745">
    <property type="entry name" value="GlutR_dimer"/>
    <property type="match status" value="1"/>
</dbReference>
<comment type="function">
    <text evidence="8">Catalyzes the NADPH-dependent reduction of glutamyl-tRNA(Glu) to glutamate 1-semialdehyde (GSA).</text>
</comment>
<dbReference type="EMBL" id="CP029604">
    <property type="protein sequence ID" value="AWO83094.1"/>
    <property type="molecule type" value="Genomic_DNA"/>
</dbReference>
<dbReference type="Pfam" id="PF05201">
    <property type="entry name" value="GlutR_N"/>
    <property type="match status" value="1"/>
</dbReference>
<comment type="pathway">
    <text evidence="1 8 13">Porphyrin-containing compound metabolism; protoporphyrin-IX biosynthesis; 5-aminolevulinate from L-glutamyl-tRNA(Glu): step 1/2.</text>
</comment>
<dbReference type="InterPro" id="IPR036291">
    <property type="entry name" value="NAD(P)-bd_dom_sf"/>
</dbReference>
<dbReference type="InterPro" id="IPR015896">
    <property type="entry name" value="4pyrrol_synth_GluRdtase_dimer"/>
</dbReference>
<dbReference type="HAMAP" id="MF_00087">
    <property type="entry name" value="Glu_tRNA_reductase"/>
    <property type="match status" value="1"/>
</dbReference>
<evidence type="ECO:0000259" key="16">
    <source>
        <dbReference type="Pfam" id="PF01488"/>
    </source>
</evidence>
<evidence type="ECO:0000256" key="7">
    <source>
        <dbReference type="ARBA" id="ARBA00047464"/>
    </source>
</evidence>
<keyword evidence="5 8" id="KW-0560">Oxidoreductase</keyword>
<evidence type="ECO:0000256" key="6">
    <source>
        <dbReference type="ARBA" id="ARBA00023244"/>
    </source>
</evidence>
<dbReference type="GO" id="GO:0050661">
    <property type="term" value="F:NADP binding"/>
    <property type="evidence" value="ECO:0007669"/>
    <property type="project" value="InterPro"/>
</dbReference>
<dbReference type="NCBIfam" id="NF000744">
    <property type="entry name" value="PRK00045.1-3"/>
    <property type="match status" value="1"/>
</dbReference>
<dbReference type="FunFam" id="3.30.460.30:FF:000001">
    <property type="entry name" value="Glutamyl-tRNA reductase"/>
    <property type="match status" value="1"/>
</dbReference>
<dbReference type="SUPFAM" id="SSF69742">
    <property type="entry name" value="Glutamyl tRNA-reductase catalytic, N-terminal domain"/>
    <property type="match status" value="1"/>
</dbReference>
<dbReference type="InterPro" id="IPR036343">
    <property type="entry name" value="GluRdtase_N_sf"/>
</dbReference>
<feature type="binding site" evidence="8 10">
    <location>
        <position position="109"/>
    </location>
    <ligand>
        <name>substrate</name>
    </ligand>
</feature>
<evidence type="ECO:0000256" key="2">
    <source>
        <dbReference type="ARBA" id="ARBA00005916"/>
    </source>
</evidence>